<organism evidence="7 8">
    <name type="scientific">Kaistella carnis</name>
    <dbReference type="NCBI Taxonomy" id="1241979"/>
    <lineage>
        <taxon>Bacteria</taxon>
        <taxon>Pseudomonadati</taxon>
        <taxon>Bacteroidota</taxon>
        <taxon>Flavobacteriia</taxon>
        <taxon>Flavobacteriales</taxon>
        <taxon>Weeksellaceae</taxon>
        <taxon>Chryseobacterium group</taxon>
        <taxon>Kaistella</taxon>
    </lineage>
</organism>
<dbReference type="InterPro" id="IPR002797">
    <property type="entry name" value="Polysacc_synth"/>
</dbReference>
<feature type="transmembrane region" description="Helical" evidence="6">
    <location>
        <begin position="290"/>
        <end position="310"/>
    </location>
</feature>
<evidence type="ECO:0000256" key="1">
    <source>
        <dbReference type="ARBA" id="ARBA00004651"/>
    </source>
</evidence>
<name>A0A3G8XK57_9FLAO</name>
<feature type="transmembrane region" description="Helical" evidence="6">
    <location>
        <begin position="20"/>
        <end position="40"/>
    </location>
</feature>
<evidence type="ECO:0000313" key="7">
    <source>
        <dbReference type="EMBL" id="AZI33750.1"/>
    </source>
</evidence>
<feature type="transmembrane region" description="Helical" evidence="6">
    <location>
        <begin position="120"/>
        <end position="140"/>
    </location>
</feature>
<feature type="transmembrane region" description="Helical" evidence="6">
    <location>
        <begin position="46"/>
        <end position="65"/>
    </location>
</feature>
<dbReference type="PANTHER" id="PTHR30250">
    <property type="entry name" value="PST FAMILY PREDICTED COLANIC ACID TRANSPORTER"/>
    <property type="match status" value="1"/>
</dbReference>
<feature type="transmembrane region" description="Helical" evidence="6">
    <location>
        <begin position="177"/>
        <end position="196"/>
    </location>
</feature>
<feature type="transmembrane region" description="Helical" evidence="6">
    <location>
        <begin position="392"/>
        <end position="411"/>
    </location>
</feature>
<feature type="transmembrane region" description="Helical" evidence="6">
    <location>
        <begin position="152"/>
        <end position="171"/>
    </location>
</feature>
<dbReference type="AlphaFoldDB" id="A0A3G8XK57"/>
<comment type="subcellular location">
    <subcellularLocation>
        <location evidence="1">Cell membrane</location>
        <topology evidence="1">Multi-pass membrane protein</topology>
    </subcellularLocation>
</comment>
<keyword evidence="4 6" id="KW-1133">Transmembrane helix</keyword>
<dbReference type="KEGG" id="ccas:EIB73_11380"/>
<reference evidence="8" key="1">
    <citation type="submission" date="2018-11" db="EMBL/GenBank/DDBJ databases">
        <title>Proposal to divide the Flavobacteriaceae and reorganize its genera based on Amino Acid Identity values calculated from whole genome sequences.</title>
        <authorList>
            <person name="Nicholson A.C."/>
            <person name="Gulvik C.A."/>
            <person name="Whitney A.M."/>
            <person name="Humrighouse B.W."/>
            <person name="Bell M."/>
            <person name="Holmes B."/>
            <person name="Steigerwalt A.G."/>
            <person name="Villarma A."/>
            <person name="Sheth M."/>
            <person name="Batra D."/>
            <person name="Pryor J."/>
            <person name="Bernardet J.-F."/>
            <person name="Hugo C."/>
            <person name="Kampfer P."/>
            <person name="Newman J.D."/>
            <person name="McQuiston J.R."/>
        </authorList>
    </citation>
    <scope>NUCLEOTIDE SEQUENCE [LARGE SCALE GENOMIC DNA]</scope>
    <source>
        <strain evidence="8">G0081</strain>
    </source>
</reference>
<keyword evidence="8" id="KW-1185">Reference proteome</keyword>
<dbReference type="RefSeq" id="WP_125025390.1">
    <property type="nucleotide sequence ID" value="NZ_CP034159.1"/>
</dbReference>
<dbReference type="EMBL" id="CP034159">
    <property type="protein sequence ID" value="AZI33750.1"/>
    <property type="molecule type" value="Genomic_DNA"/>
</dbReference>
<feature type="transmembrane region" description="Helical" evidence="6">
    <location>
        <begin position="217"/>
        <end position="243"/>
    </location>
</feature>
<feature type="transmembrane region" description="Helical" evidence="6">
    <location>
        <begin position="330"/>
        <end position="348"/>
    </location>
</feature>
<dbReference type="Proteomes" id="UP000270185">
    <property type="component" value="Chromosome"/>
</dbReference>
<keyword evidence="5 6" id="KW-0472">Membrane</keyword>
<feature type="transmembrane region" description="Helical" evidence="6">
    <location>
        <begin position="249"/>
        <end position="269"/>
    </location>
</feature>
<feature type="transmembrane region" description="Helical" evidence="6">
    <location>
        <begin position="95"/>
        <end position="114"/>
    </location>
</feature>
<dbReference type="Pfam" id="PF01943">
    <property type="entry name" value="Polysacc_synt"/>
    <property type="match status" value="1"/>
</dbReference>
<accession>A0A3G8XK57</accession>
<dbReference type="OrthoDB" id="1186186at2"/>
<protein>
    <submittedName>
        <fullName evidence="7">Polysaccharide biosynthesis protein</fullName>
    </submittedName>
</protein>
<evidence type="ECO:0000313" key="8">
    <source>
        <dbReference type="Proteomes" id="UP000270185"/>
    </source>
</evidence>
<gene>
    <name evidence="7" type="ORF">EIB73_11380</name>
</gene>
<dbReference type="GO" id="GO:0005886">
    <property type="term" value="C:plasma membrane"/>
    <property type="evidence" value="ECO:0007669"/>
    <property type="project" value="UniProtKB-SubCell"/>
</dbReference>
<dbReference type="InterPro" id="IPR050833">
    <property type="entry name" value="Poly_Biosynth_Transport"/>
</dbReference>
<keyword evidence="2" id="KW-1003">Cell membrane</keyword>
<evidence type="ECO:0000256" key="6">
    <source>
        <dbReference type="SAM" id="Phobius"/>
    </source>
</evidence>
<sequence>MKSLLIFISDFFKNKGHHVFFSLLIAKICGFIGSLFIIRLLPESEFGTISIVASVFFIFLAFNGLGSNQSLLRYGSINQSLTDKRALSTYLFRRGLFYQIFISSLFLLTSFFYVSKYEDILIIFLLFTVRLVGYYFLNHIQAELRISGNNKGFAIVSNVVNIVGVIALLILSYFFGIYGYLIAVAFTPFLALLWYKKENLNSLPPKFIFTKKELWNFGLNAAGTALLSDALFSADVLMLSFLLNETAVASYKVGLLIPLNITFLAASFMQSDYPKLAKYSKDKIFLKNYLFNYYKLFIPIAILIFITGLFFKVEILDLFFSAKYAESQMIFIIFLGAFCANMLLRNLYGNLLSAVGMMKMNTIISVLTLILLVIFSFIFVSKYGVTGMAVSLSLSMFFGGIMLAFSFYLYWKDLK</sequence>
<evidence type="ECO:0000256" key="4">
    <source>
        <dbReference type="ARBA" id="ARBA00022989"/>
    </source>
</evidence>
<dbReference type="PANTHER" id="PTHR30250:SF11">
    <property type="entry name" value="O-ANTIGEN TRANSPORTER-RELATED"/>
    <property type="match status" value="1"/>
</dbReference>
<evidence type="ECO:0000256" key="5">
    <source>
        <dbReference type="ARBA" id="ARBA00023136"/>
    </source>
</evidence>
<feature type="transmembrane region" description="Helical" evidence="6">
    <location>
        <begin position="360"/>
        <end position="380"/>
    </location>
</feature>
<proteinExistence type="predicted"/>
<keyword evidence="3 6" id="KW-0812">Transmembrane</keyword>
<evidence type="ECO:0000256" key="2">
    <source>
        <dbReference type="ARBA" id="ARBA00022475"/>
    </source>
</evidence>
<evidence type="ECO:0000256" key="3">
    <source>
        <dbReference type="ARBA" id="ARBA00022692"/>
    </source>
</evidence>